<keyword evidence="1" id="KW-0378">Hydrolase</keyword>
<dbReference type="Proteomes" id="UP000253208">
    <property type="component" value="Unassembled WGS sequence"/>
</dbReference>
<organism evidence="3 4">
    <name type="scientific">Blautia obeum</name>
    <dbReference type="NCBI Taxonomy" id="40520"/>
    <lineage>
        <taxon>Bacteria</taxon>
        <taxon>Bacillati</taxon>
        <taxon>Bacillota</taxon>
        <taxon>Clostridia</taxon>
        <taxon>Lachnospirales</taxon>
        <taxon>Lachnospiraceae</taxon>
        <taxon>Blautia</taxon>
    </lineage>
</organism>
<name>A0A367G6B4_9FIRM</name>
<proteinExistence type="predicted"/>
<dbReference type="CDD" id="cd00840">
    <property type="entry name" value="MPP_Mre11_N"/>
    <property type="match status" value="1"/>
</dbReference>
<dbReference type="InterPro" id="IPR029052">
    <property type="entry name" value="Metallo-depent_PP-like"/>
</dbReference>
<evidence type="ECO:0000313" key="4">
    <source>
        <dbReference type="Proteomes" id="UP000253208"/>
    </source>
</evidence>
<dbReference type="AlphaFoldDB" id="A0A367G6B4"/>
<sequence>MRFIHLADVHLGAVPDRGCPWSKEREEEIWSTFRRVIAGIREDPVDLLFISGDLFHRQPLMRELKEVNYLFSTIPDTRVYLMAGNHDFISRDSFYNTFEWNSNVIFFRSRELTCVKDPRLDVYVYGLSYYDREIKDGLYDQAVPVQKEGIHILLAHGGDEKHIPLSAAALAASGFDYVALGHIHKPQILIRDQAAFSGALEPIDRNDTGEHGYMEGRLINGRIRTEFVPFACRSYQQLVMTLHEETTQISLEEAVKSQIFRRGGRNIYRIVLQGMRSPDLLLIPEKLKSLGNVTDVVDESWPAYDLGELYKRYSGTLIGDYIGYFLAKKGMDTVEKKALYYGLQALLETGSRR</sequence>
<dbReference type="Gene3D" id="3.60.21.10">
    <property type="match status" value="1"/>
</dbReference>
<keyword evidence="3" id="KW-0540">Nuclease</keyword>
<gene>
    <name evidence="3" type="ORF">C4886_01260</name>
</gene>
<evidence type="ECO:0000256" key="1">
    <source>
        <dbReference type="ARBA" id="ARBA00022801"/>
    </source>
</evidence>
<dbReference type="InterPro" id="IPR050535">
    <property type="entry name" value="DNA_Repair-Maintenance_Comp"/>
</dbReference>
<dbReference type="GO" id="GO:0004527">
    <property type="term" value="F:exonuclease activity"/>
    <property type="evidence" value="ECO:0007669"/>
    <property type="project" value="UniProtKB-KW"/>
</dbReference>
<protein>
    <submittedName>
        <fullName evidence="3">DNA repair exonuclease</fullName>
    </submittedName>
</protein>
<evidence type="ECO:0000259" key="2">
    <source>
        <dbReference type="Pfam" id="PF00149"/>
    </source>
</evidence>
<dbReference type="InterPro" id="IPR004843">
    <property type="entry name" value="Calcineurin-like_PHP"/>
</dbReference>
<accession>A0A367G6B4</accession>
<reference evidence="3 4" key="1">
    <citation type="submission" date="2018-02" db="EMBL/GenBank/DDBJ databases">
        <title>Complete genome sequencing of Faecalibacterium prausnitzii strains isolated from the human gut.</title>
        <authorList>
            <person name="Fitzgerald B.C."/>
            <person name="Shkoporov A.N."/>
            <person name="Ross P.R."/>
            <person name="Hill C."/>
        </authorList>
    </citation>
    <scope>NUCLEOTIDE SEQUENCE [LARGE SCALE GENOMIC DNA]</scope>
    <source>
        <strain evidence="3 4">APC942/31-1</strain>
    </source>
</reference>
<evidence type="ECO:0000313" key="3">
    <source>
        <dbReference type="EMBL" id="RCH46028.1"/>
    </source>
</evidence>
<dbReference type="EMBL" id="PSQG01000002">
    <property type="protein sequence ID" value="RCH46028.1"/>
    <property type="molecule type" value="Genomic_DNA"/>
</dbReference>
<dbReference type="PANTHER" id="PTHR30337">
    <property type="entry name" value="COMPONENT OF ATP-DEPENDENT DSDNA EXONUCLEASE"/>
    <property type="match status" value="1"/>
</dbReference>
<dbReference type="Pfam" id="PF00149">
    <property type="entry name" value="Metallophos"/>
    <property type="match status" value="1"/>
</dbReference>
<dbReference type="RefSeq" id="WP_015525644.1">
    <property type="nucleotide sequence ID" value="NZ_PSQG01000002.1"/>
</dbReference>
<feature type="domain" description="Calcineurin-like phosphoesterase" evidence="2">
    <location>
        <begin position="1"/>
        <end position="186"/>
    </location>
</feature>
<dbReference type="SUPFAM" id="SSF56300">
    <property type="entry name" value="Metallo-dependent phosphatases"/>
    <property type="match status" value="1"/>
</dbReference>
<dbReference type="InterPro" id="IPR041796">
    <property type="entry name" value="Mre11_N"/>
</dbReference>
<comment type="caution">
    <text evidence="3">The sequence shown here is derived from an EMBL/GenBank/DDBJ whole genome shotgun (WGS) entry which is preliminary data.</text>
</comment>
<keyword evidence="3" id="KW-0269">Exonuclease</keyword>